<gene>
    <name evidence="1" type="ORF">RhiirA4_479716</name>
</gene>
<organism evidence="1 2">
    <name type="scientific">Rhizophagus irregularis</name>
    <dbReference type="NCBI Taxonomy" id="588596"/>
    <lineage>
        <taxon>Eukaryota</taxon>
        <taxon>Fungi</taxon>
        <taxon>Fungi incertae sedis</taxon>
        <taxon>Mucoromycota</taxon>
        <taxon>Glomeromycotina</taxon>
        <taxon>Glomeromycetes</taxon>
        <taxon>Glomerales</taxon>
        <taxon>Glomeraceae</taxon>
        <taxon>Rhizophagus</taxon>
    </lineage>
</organism>
<dbReference type="Proteomes" id="UP000234323">
    <property type="component" value="Unassembled WGS sequence"/>
</dbReference>
<sequence length="52" mass="6216">MNLVNIFIKIKDNSNQEECMLKYEDVSKLEGLGWIEYELPIHTLFIINFQLK</sequence>
<reference evidence="1 2" key="1">
    <citation type="submission" date="2015-10" db="EMBL/GenBank/DDBJ databases">
        <title>Genome analyses suggest a sexual origin of heterokaryosis in a supposedly ancient asexual fungus.</title>
        <authorList>
            <person name="Ropars J."/>
            <person name="Sedzielewska K."/>
            <person name="Noel J."/>
            <person name="Charron P."/>
            <person name="Farinelli L."/>
            <person name="Marton T."/>
            <person name="Kruger M."/>
            <person name="Pelin A."/>
            <person name="Brachmann A."/>
            <person name="Corradi N."/>
        </authorList>
    </citation>
    <scope>NUCLEOTIDE SEQUENCE [LARGE SCALE GENOMIC DNA]</scope>
    <source>
        <strain evidence="1 2">A4</strain>
    </source>
</reference>
<comment type="caution">
    <text evidence="1">The sequence shown here is derived from an EMBL/GenBank/DDBJ whole genome shotgun (WGS) entry which is preliminary data.</text>
</comment>
<dbReference type="EMBL" id="LLXI01002844">
    <property type="protein sequence ID" value="PKY58095.1"/>
    <property type="molecule type" value="Genomic_DNA"/>
</dbReference>
<evidence type="ECO:0000313" key="2">
    <source>
        <dbReference type="Proteomes" id="UP000234323"/>
    </source>
</evidence>
<name>A0A2I1HGU1_9GLOM</name>
<keyword evidence="2" id="KW-1185">Reference proteome</keyword>
<proteinExistence type="predicted"/>
<evidence type="ECO:0000313" key="1">
    <source>
        <dbReference type="EMBL" id="PKY58095.1"/>
    </source>
</evidence>
<protein>
    <submittedName>
        <fullName evidence="1">Uncharacterized protein</fullName>
    </submittedName>
</protein>
<dbReference type="AlphaFoldDB" id="A0A2I1HGU1"/>
<accession>A0A2I1HGU1</accession>